<gene>
    <name evidence="8" type="ORF">EV688_1293</name>
</gene>
<keyword evidence="4" id="KW-0964">Secreted</keyword>
<dbReference type="InterPro" id="IPR025282">
    <property type="entry name" value="DUF4214"/>
</dbReference>
<dbReference type="Pfam" id="PF08548">
    <property type="entry name" value="Peptidase_M10_C"/>
    <property type="match status" value="1"/>
</dbReference>
<proteinExistence type="inferred from homology"/>
<evidence type="ECO:0000256" key="6">
    <source>
        <dbReference type="ARBA" id="ARBA00022837"/>
    </source>
</evidence>
<dbReference type="Gene3D" id="2.150.10.10">
    <property type="entry name" value="Serralysin-like metalloprotease, C-terminal"/>
    <property type="match status" value="2"/>
</dbReference>
<dbReference type="PRINTS" id="PR00313">
    <property type="entry name" value="CABNDNGRPT"/>
</dbReference>
<evidence type="ECO:0000259" key="7">
    <source>
        <dbReference type="SMART" id="SM00235"/>
    </source>
</evidence>
<dbReference type="PANTHER" id="PTHR38340">
    <property type="entry name" value="S-LAYER PROTEIN"/>
    <property type="match status" value="1"/>
</dbReference>
<dbReference type="SUPFAM" id="SSF55486">
    <property type="entry name" value="Metalloproteases ('zincins'), catalytic domain"/>
    <property type="match status" value="1"/>
</dbReference>
<comment type="similarity">
    <text evidence="3">Belongs to the peptidase M10B family.</text>
</comment>
<dbReference type="Proteomes" id="UP000294980">
    <property type="component" value="Unassembled WGS sequence"/>
</dbReference>
<keyword evidence="5" id="KW-0677">Repeat</keyword>
<sequence length="833" mass="88522">MATPTSSSTPVTTIPFLGDNAVDSLLFGNKWGGGLGSGVELTFSFPEGQAYFSRDYGSYEGAEWYDGWSPLSPGQRDSAREALAAIGAVADIRFSETLDNEFEVGEIRLAITESRVEEGFSAWAYLPSTRPAGGDIWLGNNDFAGQAIAPLSSEFFTVLHEIGHALGLKHPFDDEKGNGARLPGGPAGTDNYFYTIMSYTSDPTGNDYYPDRYPTTPMLLDIQALQYLYGENRRHAGGDNTYVFSDTGRYWETIWDSGGIDTIDYQAAKTGATIDLRQGSWSSLGQPIEFRSNGFVQYTDERTVWIAFGTEIEEALGGEAGDTLYGNDLDNYLYGHWGEDALYGFDGDDILRLSLDVSGGRLHHAGSPGYAGLNLSVSLDGRWSTLDRFEGGAGYDTLLGINGYDTVIRLDRGQEAPQLVSVEVIVAGDGDDVIDLTSPRFSYPAVEIYGGDGNDVIWSSDGNDDIAAGEGDDWVHAGPGSDRVYGGPGDDSLYSGPGSDFMDGGEGYDTALYVGVSSAYRIEPIDGGLRVEHLLSGDVDTLYNIQALTFDDATLPVTTFAASNAAPVLEPPAPLVLVANAAGDYAAITGTLGATDADGDNLTYSLLGQVSASGDSEQRSAASLGELTLFTDTGEFEFSPFAGASALIAAGAVASFTVQVSDGDTAASAVLTLGDFSGDAFTLDDPTDDGIYWDAGIVAVSGGAVSAQDAQLYRAYSGVLGRMPDNEGFDWWSGQIAASEHTLESMVEGFLWSQEFLGFFPGSSQPGDIGAEAFVLHMYQNVFDREPDPDGFAWWTGELVSGSRDQAQVVVDMTQSNEFVGLTAGGAVDYLIG</sequence>
<accession>A0A4V2SA10</accession>
<dbReference type="GO" id="GO:0005509">
    <property type="term" value="F:calcium ion binding"/>
    <property type="evidence" value="ECO:0007669"/>
    <property type="project" value="InterPro"/>
</dbReference>
<dbReference type="SMART" id="SM00235">
    <property type="entry name" value="ZnMc"/>
    <property type="match status" value="1"/>
</dbReference>
<dbReference type="GO" id="GO:0005615">
    <property type="term" value="C:extracellular space"/>
    <property type="evidence" value="ECO:0007669"/>
    <property type="project" value="InterPro"/>
</dbReference>
<name>A0A4V2SA10_9GAMM</name>
<comment type="cofactor">
    <cofactor evidence="1">
        <name>Ca(2+)</name>
        <dbReference type="ChEBI" id="CHEBI:29108"/>
    </cofactor>
</comment>
<dbReference type="InterPro" id="IPR001343">
    <property type="entry name" value="Hemolysn_Ca-bd"/>
</dbReference>
<organism evidence="8 9">
    <name type="scientific">Chromatocurvus halotolerans</name>
    <dbReference type="NCBI Taxonomy" id="1132028"/>
    <lineage>
        <taxon>Bacteria</taxon>
        <taxon>Pseudomonadati</taxon>
        <taxon>Pseudomonadota</taxon>
        <taxon>Gammaproteobacteria</taxon>
        <taxon>Cellvibrionales</taxon>
        <taxon>Halieaceae</taxon>
        <taxon>Chromatocurvus</taxon>
    </lineage>
</organism>
<dbReference type="OrthoDB" id="7053703at2"/>
<dbReference type="RefSeq" id="WP_117319689.1">
    <property type="nucleotide sequence ID" value="NZ_QQSW01000035.1"/>
</dbReference>
<dbReference type="Pfam" id="PF13946">
    <property type="entry name" value="DUF4214"/>
    <property type="match status" value="2"/>
</dbReference>
<dbReference type="InterPro" id="IPR038255">
    <property type="entry name" value="PBS_linker_sf"/>
</dbReference>
<dbReference type="InterPro" id="IPR034033">
    <property type="entry name" value="Serralysin-like"/>
</dbReference>
<evidence type="ECO:0000256" key="5">
    <source>
        <dbReference type="ARBA" id="ARBA00022737"/>
    </source>
</evidence>
<evidence type="ECO:0000256" key="2">
    <source>
        <dbReference type="ARBA" id="ARBA00004613"/>
    </source>
</evidence>
<dbReference type="EMBL" id="SLWX01000029">
    <property type="protein sequence ID" value="TCO69870.1"/>
    <property type="molecule type" value="Genomic_DNA"/>
</dbReference>
<reference evidence="8 9" key="1">
    <citation type="submission" date="2019-03" db="EMBL/GenBank/DDBJ databases">
        <title>Genomic Encyclopedia of Type Strains, Phase IV (KMG-IV): sequencing the most valuable type-strain genomes for metagenomic binning, comparative biology and taxonomic classification.</title>
        <authorList>
            <person name="Goeker M."/>
        </authorList>
    </citation>
    <scope>NUCLEOTIDE SEQUENCE [LARGE SCALE GENOMIC DNA]</scope>
    <source>
        <strain evidence="8 9">DSM 23344</strain>
    </source>
</reference>
<keyword evidence="9" id="KW-1185">Reference proteome</keyword>
<dbReference type="InterPro" id="IPR013858">
    <property type="entry name" value="Peptidase_M10B_C"/>
</dbReference>
<dbReference type="GO" id="GO:0006508">
    <property type="term" value="P:proteolysis"/>
    <property type="evidence" value="ECO:0007669"/>
    <property type="project" value="InterPro"/>
</dbReference>
<dbReference type="PANTHER" id="PTHR38340:SF1">
    <property type="entry name" value="S-LAYER PROTEIN"/>
    <property type="match status" value="1"/>
</dbReference>
<comment type="caution">
    <text evidence="8">The sequence shown here is derived from an EMBL/GenBank/DDBJ whole genome shotgun (WGS) entry which is preliminary data.</text>
</comment>
<dbReference type="GO" id="GO:0008237">
    <property type="term" value="F:metallopeptidase activity"/>
    <property type="evidence" value="ECO:0007669"/>
    <property type="project" value="InterPro"/>
</dbReference>
<dbReference type="InterPro" id="IPR011049">
    <property type="entry name" value="Serralysin-like_metalloprot_C"/>
</dbReference>
<dbReference type="AlphaFoldDB" id="A0A4V2SA10"/>
<dbReference type="SUPFAM" id="SSF51120">
    <property type="entry name" value="beta-Roll"/>
    <property type="match status" value="2"/>
</dbReference>
<dbReference type="InterPro" id="IPR006026">
    <property type="entry name" value="Peptidase_Metallo"/>
</dbReference>
<dbReference type="CDD" id="cd04277">
    <property type="entry name" value="ZnMc_serralysin_like"/>
    <property type="match status" value="1"/>
</dbReference>
<comment type="subcellular location">
    <subcellularLocation>
        <location evidence="2">Secreted</location>
    </subcellularLocation>
</comment>
<feature type="domain" description="Peptidase metallopeptidase" evidence="7">
    <location>
        <begin position="39"/>
        <end position="231"/>
    </location>
</feature>
<evidence type="ECO:0000256" key="4">
    <source>
        <dbReference type="ARBA" id="ARBA00022525"/>
    </source>
</evidence>
<evidence type="ECO:0000313" key="9">
    <source>
        <dbReference type="Proteomes" id="UP000294980"/>
    </source>
</evidence>
<dbReference type="InterPro" id="IPR024079">
    <property type="entry name" value="MetalloPept_cat_dom_sf"/>
</dbReference>
<keyword evidence="6" id="KW-0106">Calcium</keyword>
<dbReference type="Pfam" id="PF00353">
    <property type="entry name" value="HemolysinCabind"/>
    <property type="match status" value="2"/>
</dbReference>
<evidence type="ECO:0000256" key="3">
    <source>
        <dbReference type="ARBA" id="ARBA00009490"/>
    </source>
</evidence>
<dbReference type="Pfam" id="PF17963">
    <property type="entry name" value="Big_9"/>
    <property type="match status" value="1"/>
</dbReference>
<dbReference type="Gene3D" id="3.40.390.10">
    <property type="entry name" value="Collagenase (Catalytic Domain)"/>
    <property type="match status" value="1"/>
</dbReference>
<dbReference type="Gene3D" id="1.10.3130.20">
    <property type="entry name" value="Phycobilisome linker domain"/>
    <property type="match status" value="1"/>
</dbReference>
<evidence type="ECO:0000313" key="8">
    <source>
        <dbReference type="EMBL" id="TCO69870.1"/>
    </source>
</evidence>
<protein>
    <submittedName>
        <fullName evidence="8">Reprolysin-like metallo-peptidase family M12B</fullName>
    </submittedName>
</protein>
<evidence type="ECO:0000256" key="1">
    <source>
        <dbReference type="ARBA" id="ARBA00001913"/>
    </source>
</evidence>
<dbReference type="InterPro" id="IPR050557">
    <property type="entry name" value="RTX_toxin/Mannuronan_C5-epim"/>
</dbReference>
<dbReference type="GO" id="GO:0008270">
    <property type="term" value="F:zinc ion binding"/>
    <property type="evidence" value="ECO:0007669"/>
    <property type="project" value="InterPro"/>
</dbReference>